<dbReference type="PANTHER" id="PTHR43414:SF1">
    <property type="entry name" value="PEPTIDE PERMEASE"/>
    <property type="match status" value="1"/>
</dbReference>
<evidence type="ECO:0000256" key="5">
    <source>
        <dbReference type="ARBA" id="ARBA00022989"/>
    </source>
</evidence>
<keyword evidence="4 7" id="KW-0812">Transmembrane</keyword>
<evidence type="ECO:0000256" key="3">
    <source>
        <dbReference type="ARBA" id="ARBA00022475"/>
    </source>
</evidence>
<feature type="transmembrane region" description="Helical" evidence="7">
    <location>
        <begin position="375"/>
        <end position="395"/>
    </location>
</feature>
<dbReference type="InterPro" id="IPR011701">
    <property type="entry name" value="MFS"/>
</dbReference>
<feature type="transmembrane region" description="Helical" evidence="7">
    <location>
        <begin position="308"/>
        <end position="327"/>
    </location>
</feature>
<dbReference type="SUPFAM" id="SSF103473">
    <property type="entry name" value="MFS general substrate transporter"/>
    <property type="match status" value="1"/>
</dbReference>
<dbReference type="GO" id="GO:0005886">
    <property type="term" value="C:plasma membrane"/>
    <property type="evidence" value="ECO:0007669"/>
    <property type="project" value="UniProtKB-SubCell"/>
</dbReference>
<dbReference type="EMBL" id="AAOH01000003">
    <property type="protein sequence ID" value="EAR28774.1"/>
    <property type="molecule type" value="Genomic_DNA"/>
</dbReference>
<protein>
    <recommendedName>
        <fullName evidence="8">Major facilitator superfamily (MFS) profile domain-containing protein</fullName>
    </recommendedName>
</protein>
<dbReference type="RefSeq" id="WP_009838036.1">
    <property type="nucleotide sequence ID" value="NZ_AAOH01000003.1"/>
</dbReference>
<sequence length="410" mass="43986">MLRNKWLGTFSNLDLLSKLLLVGGANAALALFLTLPFLSMHLLQIDGVSAIEVGILLSLPHLITAFISPLAGWLADKIGPGKICLLSIFGTALSFAGYALVNSLIGFAFFIVVGGLFRSLYLPAAMSLLSQHTKQEHKMDVFKMRHIFNNLGYAFGPLLGGTFFIVDANICFLSTASIYLLFALVLLKVLSTKVNAETNTPPALSSTPSLFESISVTLKDRAMLLHMSCGMLVAFAGSQLMSTFAIFMSQRGSDGVSLYTWALTMNTVLAIVLQAIYKSKENLSTELSLALGCGLFGSGYILLAFVDIHIALMLFGVLMLTFGEVLIAPNQSSLTDQLAGPQMKGMYFGAFQLSFLGRFIGPIVGGITLEYFSGVVALEVAGTVSLLAGGLYYFAARSRVMSANLVDLQD</sequence>
<dbReference type="Pfam" id="PF07690">
    <property type="entry name" value="MFS_1"/>
    <property type="match status" value="1"/>
</dbReference>
<keyword evidence="6 7" id="KW-0472">Membrane</keyword>
<dbReference type="Proteomes" id="UP000006201">
    <property type="component" value="Unassembled WGS sequence"/>
</dbReference>
<evidence type="ECO:0000313" key="10">
    <source>
        <dbReference type="Proteomes" id="UP000006201"/>
    </source>
</evidence>
<evidence type="ECO:0000259" key="8">
    <source>
        <dbReference type="PROSITE" id="PS50850"/>
    </source>
</evidence>
<dbReference type="InterPro" id="IPR001958">
    <property type="entry name" value="Tet-R_TetA/multi-R_MdtG-like"/>
</dbReference>
<dbReference type="eggNOG" id="COG2814">
    <property type="taxonomic scope" value="Bacteria"/>
</dbReference>
<name>A4C859_9GAMM</name>
<proteinExistence type="predicted"/>
<feature type="transmembrane region" description="Helical" evidence="7">
    <location>
        <begin position="258"/>
        <end position="276"/>
    </location>
</feature>
<evidence type="ECO:0000313" key="9">
    <source>
        <dbReference type="EMBL" id="EAR28774.1"/>
    </source>
</evidence>
<keyword evidence="5 7" id="KW-1133">Transmembrane helix</keyword>
<evidence type="ECO:0000256" key="2">
    <source>
        <dbReference type="ARBA" id="ARBA00022448"/>
    </source>
</evidence>
<keyword evidence="3" id="KW-1003">Cell membrane</keyword>
<keyword evidence="2" id="KW-0813">Transport</keyword>
<dbReference type="PRINTS" id="PR01035">
    <property type="entry name" value="TCRTETA"/>
</dbReference>
<dbReference type="AlphaFoldDB" id="A4C859"/>
<evidence type="ECO:0000256" key="7">
    <source>
        <dbReference type="SAM" id="Phobius"/>
    </source>
</evidence>
<feature type="transmembrane region" description="Helical" evidence="7">
    <location>
        <begin position="224"/>
        <end position="246"/>
    </location>
</feature>
<dbReference type="Gene3D" id="1.20.1250.20">
    <property type="entry name" value="MFS general substrate transporter like domains"/>
    <property type="match status" value="1"/>
</dbReference>
<dbReference type="PROSITE" id="PS50850">
    <property type="entry name" value="MFS"/>
    <property type="match status" value="1"/>
</dbReference>
<organism evidence="9 10">
    <name type="scientific">Pseudoalteromonas tunicata D2</name>
    <dbReference type="NCBI Taxonomy" id="87626"/>
    <lineage>
        <taxon>Bacteria</taxon>
        <taxon>Pseudomonadati</taxon>
        <taxon>Pseudomonadota</taxon>
        <taxon>Gammaproteobacteria</taxon>
        <taxon>Alteromonadales</taxon>
        <taxon>Pseudoalteromonadaceae</taxon>
        <taxon>Pseudoalteromonas</taxon>
    </lineage>
</organism>
<keyword evidence="10" id="KW-1185">Reference proteome</keyword>
<comment type="subcellular location">
    <subcellularLocation>
        <location evidence="1">Cell membrane</location>
        <topology evidence="1">Multi-pass membrane protein</topology>
    </subcellularLocation>
</comment>
<feature type="transmembrane region" description="Helical" evidence="7">
    <location>
        <begin position="50"/>
        <end position="71"/>
    </location>
</feature>
<dbReference type="STRING" id="87626.PTD2_07019"/>
<dbReference type="HOGENOM" id="CLU_001265_60_0_6"/>
<feature type="transmembrane region" description="Helical" evidence="7">
    <location>
        <begin position="20"/>
        <end position="38"/>
    </location>
</feature>
<accession>A4C859</accession>
<feature type="transmembrane region" description="Helical" evidence="7">
    <location>
        <begin position="347"/>
        <end position="369"/>
    </location>
</feature>
<dbReference type="InterPro" id="IPR020846">
    <property type="entry name" value="MFS_dom"/>
</dbReference>
<gene>
    <name evidence="9" type="ORF">PTD2_07019</name>
</gene>
<feature type="transmembrane region" description="Helical" evidence="7">
    <location>
        <begin position="283"/>
        <end position="302"/>
    </location>
</feature>
<reference evidence="9 10" key="1">
    <citation type="submission" date="2006-02" db="EMBL/GenBank/DDBJ databases">
        <authorList>
            <person name="Moran M.A."/>
            <person name="Kjelleberg S."/>
            <person name="Egan S."/>
            <person name="Saunders N."/>
            <person name="Thomas T."/>
            <person name="Ferriera S."/>
            <person name="Johnson J."/>
            <person name="Kravitz S."/>
            <person name="Halpern A."/>
            <person name="Remington K."/>
            <person name="Beeson K."/>
            <person name="Tran B."/>
            <person name="Rogers Y.-H."/>
            <person name="Friedman R."/>
            <person name="Venter J.C."/>
        </authorList>
    </citation>
    <scope>NUCLEOTIDE SEQUENCE [LARGE SCALE GENOMIC DNA]</scope>
    <source>
        <strain evidence="9 10">D2</strain>
    </source>
</reference>
<evidence type="ECO:0000256" key="4">
    <source>
        <dbReference type="ARBA" id="ARBA00022692"/>
    </source>
</evidence>
<evidence type="ECO:0000256" key="1">
    <source>
        <dbReference type="ARBA" id="ARBA00004651"/>
    </source>
</evidence>
<dbReference type="PANTHER" id="PTHR43414">
    <property type="entry name" value="MULTIDRUG RESISTANCE PROTEIN MDTG"/>
    <property type="match status" value="1"/>
</dbReference>
<feature type="domain" description="Major facilitator superfamily (MFS) profile" evidence="8">
    <location>
        <begin position="12"/>
        <end position="400"/>
    </location>
</feature>
<evidence type="ECO:0000256" key="6">
    <source>
        <dbReference type="ARBA" id="ARBA00023136"/>
    </source>
</evidence>
<dbReference type="InterPro" id="IPR036259">
    <property type="entry name" value="MFS_trans_sf"/>
</dbReference>
<feature type="transmembrane region" description="Helical" evidence="7">
    <location>
        <begin position="147"/>
        <end position="166"/>
    </location>
</feature>
<feature type="transmembrane region" description="Helical" evidence="7">
    <location>
        <begin position="172"/>
        <end position="190"/>
    </location>
</feature>
<comment type="caution">
    <text evidence="9">The sequence shown here is derived from an EMBL/GenBank/DDBJ whole genome shotgun (WGS) entry which is preliminary data.</text>
</comment>
<dbReference type="GO" id="GO:0022857">
    <property type="term" value="F:transmembrane transporter activity"/>
    <property type="evidence" value="ECO:0007669"/>
    <property type="project" value="InterPro"/>
</dbReference>